<keyword evidence="1" id="KW-1133">Transmembrane helix</keyword>
<dbReference type="GO" id="GO:0016020">
    <property type="term" value="C:membrane"/>
    <property type="evidence" value="ECO:0007669"/>
    <property type="project" value="InterPro"/>
</dbReference>
<sequence length="660" mass="75833">MLSGRLWAAGYPDTIRLSQLDRGPVYLRDRCVLSRTDRQASWLSMFRQTGGERVSSNLPTNGQQVYWLRLLVRNDADTSRTVYTYAATSQTVVCYRLLPDSGRLIDSLRCGTMVPRRDWATPDDDQYLPLRFGPRQTTVVLIRVANRPGLLPALTHSELPRPSLGLRFESESLHFRQALFQYRRNLPELQYRSWVQGGLLFFLLFVVLIYLYYRRPLYGYYALYVLAGCLYALLKTRTYTPIGQVFATMPLLRYHAMESIVWAGWGAYMYFLVELLDLTRTHPAAARQLRQWGRFAIAYSLLAGGLLLLTNDGGLYQLSYWFCRLVFVPVHVAVLVWMLWRVPSVLTRYVVVGNVLLTVIGVLASLRAGEIILVGESLPGYVDNLLMLPLGVLLEIIVFALALAHRIRIIDRERQASQAAYIDEIEQRTAYEKRLAEVEMLALRSQMNPHFLFNSLNTIEYFVLKGDEANATRYLSNFSRLLRLILNHSNEDTVRLTEEVSGLQLYLELESSRFDENFQYVIDIDPAIDQDAVVIPPLLLQPFVENAIWHGLQHSHRPDKCVWLRVLMLDEETIQFEIEDNGIGREQAARLKSRSATRQKSLGMAITQQRIDLFNRNYPSQLNVQLIDLADAGRCGTLVRITYQLRLTSPSRPQTSHNQL</sequence>
<feature type="transmembrane region" description="Helical" evidence="1">
    <location>
        <begin position="292"/>
        <end position="309"/>
    </location>
</feature>
<evidence type="ECO:0000256" key="1">
    <source>
        <dbReference type="SAM" id="Phobius"/>
    </source>
</evidence>
<dbReference type="EMBL" id="SBLB01000001">
    <property type="protein sequence ID" value="RYC72195.1"/>
    <property type="molecule type" value="Genomic_DNA"/>
</dbReference>
<gene>
    <name evidence="4" type="ORF">EQG79_04210</name>
</gene>
<proteinExistence type="predicted"/>
<evidence type="ECO:0000313" key="4">
    <source>
        <dbReference type="EMBL" id="RYC72195.1"/>
    </source>
</evidence>
<protein>
    <submittedName>
        <fullName evidence="4">Sensor protein lytS</fullName>
    </submittedName>
</protein>
<feature type="domain" description="Signal transduction histidine kinase internal region" evidence="2">
    <location>
        <begin position="439"/>
        <end position="518"/>
    </location>
</feature>
<feature type="transmembrane region" description="Helical" evidence="1">
    <location>
        <begin position="385"/>
        <end position="404"/>
    </location>
</feature>
<feature type="transmembrane region" description="Helical" evidence="1">
    <location>
        <begin position="346"/>
        <end position="364"/>
    </location>
</feature>
<evidence type="ECO:0000259" key="3">
    <source>
        <dbReference type="Pfam" id="PF07695"/>
    </source>
</evidence>
<dbReference type="Gene3D" id="2.60.40.2380">
    <property type="match status" value="1"/>
</dbReference>
<dbReference type="AlphaFoldDB" id="A0A4Q2UWG7"/>
<dbReference type="InterPro" id="IPR011623">
    <property type="entry name" value="7TMR_DISM_rcpt_extracell_dom1"/>
</dbReference>
<dbReference type="PANTHER" id="PTHR34220:SF7">
    <property type="entry name" value="SENSOR HISTIDINE KINASE YPDA"/>
    <property type="match status" value="1"/>
</dbReference>
<dbReference type="InterPro" id="IPR050640">
    <property type="entry name" value="Bact_2-comp_sensor_kinase"/>
</dbReference>
<dbReference type="GO" id="GO:0000155">
    <property type="term" value="F:phosphorelay sensor kinase activity"/>
    <property type="evidence" value="ECO:0007669"/>
    <property type="project" value="InterPro"/>
</dbReference>
<organism evidence="4 5">
    <name type="scientific">Spirosoma sordidisoli</name>
    <dbReference type="NCBI Taxonomy" id="2502893"/>
    <lineage>
        <taxon>Bacteria</taxon>
        <taxon>Pseudomonadati</taxon>
        <taxon>Bacteroidota</taxon>
        <taxon>Cytophagia</taxon>
        <taxon>Cytophagales</taxon>
        <taxon>Cytophagaceae</taxon>
        <taxon>Spirosoma</taxon>
    </lineage>
</organism>
<feature type="transmembrane region" description="Helical" evidence="1">
    <location>
        <begin position="321"/>
        <end position="340"/>
    </location>
</feature>
<feature type="transmembrane region" description="Helical" evidence="1">
    <location>
        <begin position="193"/>
        <end position="212"/>
    </location>
</feature>
<dbReference type="Pfam" id="PF06580">
    <property type="entry name" value="His_kinase"/>
    <property type="match status" value="1"/>
</dbReference>
<feature type="transmembrane region" description="Helical" evidence="1">
    <location>
        <begin position="254"/>
        <end position="272"/>
    </location>
</feature>
<dbReference type="SUPFAM" id="SSF55874">
    <property type="entry name" value="ATPase domain of HSP90 chaperone/DNA topoisomerase II/histidine kinase"/>
    <property type="match status" value="1"/>
</dbReference>
<dbReference type="InterPro" id="IPR036890">
    <property type="entry name" value="HATPase_C_sf"/>
</dbReference>
<dbReference type="InterPro" id="IPR010559">
    <property type="entry name" value="Sig_transdc_His_kin_internal"/>
</dbReference>
<evidence type="ECO:0000313" key="5">
    <source>
        <dbReference type="Proteomes" id="UP000290407"/>
    </source>
</evidence>
<keyword evidence="5" id="KW-1185">Reference proteome</keyword>
<keyword evidence="1" id="KW-0812">Transmembrane</keyword>
<name>A0A4Q2UWG7_9BACT</name>
<accession>A0A4Q2UWG7</accession>
<feature type="transmembrane region" description="Helical" evidence="1">
    <location>
        <begin position="218"/>
        <end position="234"/>
    </location>
</feature>
<dbReference type="Proteomes" id="UP000290407">
    <property type="component" value="Unassembled WGS sequence"/>
</dbReference>
<dbReference type="PANTHER" id="PTHR34220">
    <property type="entry name" value="SENSOR HISTIDINE KINASE YPDA"/>
    <property type="match status" value="1"/>
</dbReference>
<dbReference type="Pfam" id="PF07695">
    <property type="entry name" value="7TMR-DISM_7TM"/>
    <property type="match status" value="1"/>
</dbReference>
<feature type="domain" description="7TM-DISM receptor extracellular" evidence="3">
    <location>
        <begin position="195"/>
        <end position="406"/>
    </location>
</feature>
<comment type="caution">
    <text evidence="4">The sequence shown here is derived from an EMBL/GenBank/DDBJ whole genome shotgun (WGS) entry which is preliminary data.</text>
</comment>
<evidence type="ECO:0000259" key="2">
    <source>
        <dbReference type="Pfam" id="PF06580"/>
    </source>
</evidence>
<keyword evidence="1" id="KW-0472">Membrane</keyword>
<dbReference type="Gene3D" id="3.30.565.10">
    <property type="entry name" value="Histidine kinase-like ATPase, C-terminal domain"/>
    <property type="match status" value="1"/>
</dbReference>
<reference evidence="4 5" key="1">
    <citation type="submission" date="2019-01" db="EMBL/GenBank/DDBJ databases">
        <title>Spirosoma flava sp. nov., a propanil-degrading bacterium isolated from herbicide-contaminated soil.</title>
        <authorList>
            <person name="Zhang L."/>
            <person name="Jiang J.-D."/>
        </authorList>
    </citation>
    <scope>NUCLEOTIDE SEQUENCE [LARGE SCALE GENOMIC DNA]</scope>
    <source>
        <strain evidence="4 5">TY50</strain>
    </source>
</reference>